<evidence type="ECO:0000259" key="2">
    <source>
        <dbReference type="Pfam" id="PF08327"/>
    </source>
</evidence>
<dbReference type="AlphaFoldDB" id="A0A101SL77"/>
<dbReference type="RefSeq" id="WP_055633723.1">
    <property type="nucleotide sequence ID" value="NZ_KQ948786.1"/>
</dbReference>
<evidence type="ECO:0000256" key="1">
    <source>
        <dbReference type="ARBA" id="ARBA00006817"/>
    </source>
</evidence>
<dbReference type="Gene3D" id="3.30.530.20">
    <property type="match status" value="1"/>
</dbReference>
<dbReference type="Pfam" id="PF08327">
    <property type="entry name" value="AHSA1"/>
    <property type="match status" value="1"/>
</dbReference>
<protein>
    <recommendedName>
        <fullName evidence="2">Activator of Hsp90 ATPase homologue 1/2-like C-terminal domain-containing protein</fullName>
    </recommendedName>
</protein>
<dbReference type="SUPFAM" id="SSF55961">
    <property type="entry name" value="Bet v1-like"/>
    <property type="match status" value="1"/>
</dbReference>
<accession>A0A101SL77</accession>
<dbReference type="STRING" id="1943.AQJ64_40920"/>
<keyword evidence="4" id="KW-1185">Reference proteome</keyword>
<dbReference type="OrthoDB" id="9803476at2"/>
<organism evidence="3 4">
    <name type="scientific">Streptomyces griseoruber</name>
    <dbReference type="NCBI Taxonomy" id="1943"/>
    <lineage>
        <taxon>Bacteria</taxon>
        <taxon>Bacillati</taxon>
        <taxon>Actinomycetota</taxon>
        <taxon>Actinomycetes</taxon>
        <taxon>Kitasatosporales</taxon>
        <taxon>Streptomycetaceae</taxon>
        <taxon>Streptomyces</taxon>
    </lineage>
</organism>
<dbReference type="InterPro" id="IPR023393">
    <property type="entry name" value="START-like_dom_sf"/>
</dbReference>
<dbReference type="Proteomes" id="UP000052982">
    <property type="component" value="Unassembled WGS sequence"/>
</dbReference>
<sequence length="122" mass="13516">MHLLIRLPVPMETVWPAVSTPDGLAAWWAGADLLEPRLGGAVVLRGPGEGRITAWDVDRVAEYTFPAIGRVRFHLERDGATASVLRFTHEFRGGERPDSGVEPAWRARFEHLIELLAAPSPR</sequence>
<feature type="domain" description="Activator of Hsp90 ATPase homologue 1/2-like C-terminal" evidence="2">
    <location>
        <begin position="9"/>
        <end position="116"/>
    </location>
</feature>
<evidence type="ECO:0000313" key="4">
    <source>
        <dbReference type="Proteomes" id="UP000052982"/>
    </source>
</evidence>
<proteinExistence type="inferred from homology"/>
<comment type="similarity">
    <text evidence="1">Belongs to the AHA1 family.</text>
</comment>
<dbReference type="InterPro" id="IPR013538">
    <property type="entry name" value="ASHA1/2-like_C"/>
</dbReference>
<name>A0A101SL77_9ACTN</name>
<dbReference type="EMBL" id="LMWW01000073">
    <property type="protein sequence ID" value="KUN75788.1"/>
    <property type="molecule type" value="Genomic_DNA"/>
</dbReference>
<gene>
    <name evidence="3" type="ORF">AQJ64_40920</name>
</gene>
<comment type="caution">
    <text evidence="3">The sequence shown here is derived from an EMBL/GenBank/DDBJ whole genome shotgun (WGS) entry which is preliminary data.</text>
</comment>
<evidence type="ECO:0000313" key="3">
    <source>
        <dbReference type="EMBL" id="KUN75788.1"/>
    </source>
</evidence>
<reference evidence="3 4" key="1">
    <citation type="submission" date="2015-10" db="EMBL/GenBank/DDBJ databases">
        <title>Draft genome sequence of Streptomyces griseoruber DSM 40281, type strain for the species Streptomyces griseoruber.</title>
        <authorList>
            <person name="Ruckert C."/>
            <person name="Winkler A."/>
            <person name="Kalinowski J."/>
            <person name="Kampfer P."/>
            <person name="Glaeser S."/>
        </authorList>
    </citation>
    <scope>NUCLEOTIDE SEQUENCE [LARGE SCALE GENOMIC DNA]</scope>
    <source>
        <strain evidence="3 4">DSM 40281</strain>
    </source>
</reference>